<gene>
    <name evidence="2" type="ORF">CYCCA115_LOCUS15974</name>
</gene>
<name>A0AAD2FXG3_9STRA</name>
<evidence type="ECO:0000313" key="3">
    <source>
        <dbReference type="Proteomes" id="UP001295423"/>
    </source>
</evidence>
<dbReference type="AlphaFoldDB" id="A0AAD2FXG3"/>
<proteinExistence type="predicted"/>
<feature type="region of interest" description="Disordered" evidence="1">
    <location>
        <begin position="111"/>
        <end position="148"/>
    </location>
</feature>
<organism evidence="2 3">
    <name type="scientific">Cylindrotheca closterium</name>
    <dbReference type="NCBI Taxonomy" id="2856"/>
    <lineage>
        <taxon>Eukaryota</taxon>
        <taxon>Sar</taxon>
        <taxon>Stramenopiles</taxon>
        <taxon>Ochrophyta</taxon>
        <taxon>Bacillariophyta</taxon>
        <taxon>Bacillariophyceae</taxon>
        <taxon>Bacillariophycidae</taxon>
        <taxon>Bacillariales</taxon>
        <taxon>Bacillariaceae</taxon>
        <taxon>Cylindrotheca</taxon>
    </lineage>
</organism>
<evidence type="ECO:0000313" key="2">
    <source>
        <dbReference type="EMBL" id="CAJ1955896.1"/>
    </source>
</evidence>
<comment type="caution">
    <text evidence="2">The sequence shown here is derived from an EMBL/GenBank/DDBJ whole genome shotgun (WGS) entry which is preliminary data.</text>
</comment>
<keyword evidence="3" id="KW-1185">Reference proteome</keyword>
<sequence>MLQKPPFVHRKRRDALLMHPIFKKLLMKKLVSSRWPRCKLRFTELVLQVHAFLCTTQLGVGWNVCLPPSPHCFTSPKFAKGWKYRNSKAILKLDVDFVSLQSHDCPVVPPSNDKNNTAYASKTPAARRQYTNAQQSKGGQNNASRSHRGSFYSGEYVYKRGNGVDITSNSQVTKMKIVDTTQYKHGFINVTLPDGKITKIDFHCKGGMFPDETNALNDSCRQLGLMWEDNADMVREVRNDMIKVGMVSMCGGLNVKAPTLSMFGAKGLGVVKKMNIEARNLCAQMMPELLEEIYMRSPAKVPDEIGGQQGLCSIMFQSQNLENESHFDHSDLSRCFAIWTSADGKDHDGWYLVFPNIRYSESSPGVTYDGLSNRYVCTLFFIRV</sequence>
<protein>
    <submittedName>
        <fullName evidence="2">Uncharacterized protein</fullName>
    </submittedName>
</protein>
<evidence type="ECO:0000256" key="1">
    <source>
        <dbReference type="SAM" id="MobiDB-lite"/>
    </source>
</evidence>
<dbReference type="EMBL" id="CAKOGP040001902">
    <property type="protein sequence ID" value="CAJ1955896.1"/>
    <property type="molecule type" value="Genomic_DNA"/>
</dbReference>
<accession>A0AAD2FXG3</accession>
<dbReference type="Proteomes" id="UP001295423">
    <property type="component" value="Unassembled WGS sequence"/>
</dbReference>
<feature type="compositionally biased region" description="Polar residues" evidence="1">
    <location>
        <begin position="129"/>
        <end position="144"/>
    </location>
</feature>
<reference evidence="2" key="1">
    <citation type="submission" date="2023-08" db="EMBL/GenBank/DDBJ databases">
        <authorList>
            <person name="Audoor S."/>
            <person name="Bilcke G."/>
        </authorList>
    </citation>
    <scope>NUCLEOTIDE SEQUENCE</scope>
</reference>